<evidence type="ECO:0000256" key="1">
    <source>
        <dbReference type="ARBA" id="ARBA00000085"/>
    </source>
</evidence>
<proteinExistence type="predicted"/>
<dbReference type="InterPro" id="IPR000014">
    <property type="entry name" value="PAS"/>
</dbReference>
<dbReference type="InterPro" id="IPR001610">
    <property type="entry name" value="PAC"/>
</dbReference>
<evidence type="ECO:0000259" key="6">
    <source>
        <dbReference type="PROSITE" id="PS50110"/>
    </source>
</evidence>
<sequence>MDPAGGELAEGHLPSVPRIIIIEDEEAHIELIRRAFKRSSQQYDITYYRTMAEAREAVARSRPDLIIADWLLPDGKGVEIIRDVQQDPKVPVVFMTSHGSERLAVDLMKAGALDYFVKSEAMFADMPHIVDRALWERYLVLQRQNLERMLRQTHERLSLVLQGADIGVYEWNLVTGERIFDHVFSGILGYSPEEFRALSGSWQDFIHPDDRFNVEETMCNILNGSMQRATIEYRMRTKAGGWRWISDFVKIIETSGEGKPERLVGLRQDITWRKSSEELVRESEVRFRTLIEKMHDIVIVHDLQGNILLANEAASRLTGMGKEELLTRNISDIDPYMGVAEYRSGYWDRLNFDETVIMESAIPTTGKKPIILENSLTLISFGGRPAVLSVSRDITTRKMAEKALAQSEHWFRALIENSSEIFRVLDRNGIIIYDSPSSSRILGYSEGFTHGKSPLDFVHPDDVARVRADIEAVHRDDVTGTPERFRMLRADGRYITVEAVSHNLLDVEEVNGIVVTILPV</sequence>
<keyword evidence="5" id="KW-0418">Kinase</keyword>
<dbReference type="InterPro" id="IPR000700">
    <property type="entry name" value="PAS-assoc_C"/>
</dbReference>
<dbReference type="PANTHER" id="PTHR43304:SF1">
    <property type="entry name" value="PAC DOMAIN-CONTAINING PROTEIN"/>
    <property type="match status" value="1"/>
</dbReference>
<feature type="domain" description="PAS" evidence="7">
    <location>
        <begin position="407"/>
        <end position="477"/>
    </location>
</feature>
<organism evidence="9">
    <name type="scientific">hydrocarbon metagenome</name>
    <dbReference type="NCBI Taxonomy" id="938273"/>
    <lineage>
        <taxon>unclassified sequences</taxon>
        <taxon>metagenomes</taxon>
        <taxon>ecological metagenomes</taxon>
    </lineage>
</organism>
<name>A0A0W8F0B7_9ZZZZ</name>
<feature type="domain" description="PAS" evidence="7">
    <location>
        <begin position="153"/>
        <end position="225"/>
    </location>
</feature>
<evidence type="ECO:0000259" key="7">
    <source>
        <dbReference type="PROSITE" id="PS50112"/>
    </source>
</evidence>
<dbReference type="SMART" id="SM00448">
    <property type="entry name" value="REC"/>
    <property type="match status" value="1"/>
</dbReference>
<feature type="domain" description="Response regulatory" evidence="6">
    <location>
        <begin position="18"/>
        <end position="133"/>
    </location>
</feature>
<evidence type="ECO:0000256" key="3">
    <source>
        <dbReference type="ARBA" id="ARBA00022553"/>
    </source>
</evidence>
<dbReference type="SMART" id="SM00086">
    <property type="entry name" value="PAC"/>
    <property type="match status" value="1"/>
</dbReference>
<dbReference type="InterPro" id="IPR001789">
    <property type="entry name" value="Sig_transdc_resp-reg_receiver"/>
</dbReference>
<dbReference type="GO" id="GO:0006355">
    <property type="term" value="P:regulation of DNA-templated transcription"/>
    <property type="evidence" value="ECO:0007669"/>
    <property type="project" value="InterPro"/>
</dbReference>
<keyword evidence="4" id="KW-0808">Transferase</keyword>
<dbReference type="EMBL" id="LNQE01001690">
    <property type="protein sequence ID" value="KUG14190.1"/>
    <property type="molecule type" value="Genomic_DNA"/>
</dbReference>
<dbReference type="SUPFAM" id="SSF55785">
    <property type="entry name" value="PYP-like sensor domain (PAS domain)"/>
    <property type="match status" value="3"/>
</dbReference>
<dbReference type="PROSITE" id="PS50113">
    <property type="entry name" value="PAC"/>
    <property type="match status" value="1"/>
</dbReference>
<dbReference type="Pfam" id="PF00072">
    <property type="entry name" value="Response_reg"/>
    <property type="match status" value="1"/>
</dbReference>
<feature type="domain" description="PAC" evidence="8">
    <location>
        <begin position="229"/>
        <end position="282"/>
    </location>
</feature>
<reference evidence="9" key="1">
    <citation type="journal article" date="2015" name="Proc. Natl. Acad. Sci. U.S.A.">
        <title>Networks of energetic and metabolic interactions define dynamics in microbial communities.</title>
        <authorList>
            <person name="Embree M."/>
            <person name="Liu J.K."/>
            <person name="Al-Bassam M.M."/>
            <person name="Zengler K."/>
        </authorList>
    </citation>
    <scope>NUCLEOTIDE SEQUENCE</scope>
</reference>
<dbReference type="GO" id="GO:0004673">
    <property type="term" value="F:protein histidine kinase activity"/>
    <property type="evidence" value="ECO:0007669"/>
    <property type="project" value="UniProtKB-EC"/>
</dbReference>
<evidence type="ECO:0000256" key="4">
    <source>
        <dbReference type="ARBA" id="ARBA00022679"/>
    </source>
</evidence>
<dbReference type="InterPro" id="IPR011006">
    <property type="entry name" value="CheY-like_superfamily"/>
</dbReference>
<dbReference type="Gene3D" id="3.40.50.2300">
    <property type="match status" value="1"/>
</dbReference>
<accession>A0A0W8F0B7</accession>
<keyword evidence="3" id="KW-0597">Phosphoprotein</keyword>
<dbReference type="PROSITE" id="PS50110">
    <property type="entry name" value="RESPONSE_REGULATORY"/>
    <property type="match status" value="1"/>
</dbReference>
<dbReference type="GO" id="GO:0000160">
    <property type="term" value="P:phosphorelay signal transduction system"/>
    <property type="evidence" value="ECO:0007669"/>
    <property type="project" value="InterPro"/>
</dbReference>
<dbReference type="Gene3D" id="3.30.450.20">
    <property type="entry name" value="PAS domain"/>
    <property type="match status" value="3"/>
</dbReference>
<feature type="domain" description="PAS" evidence="7">
    <location>
        <begin position="283"/>
        <end position="329"/>
    </location>
</feature>
<evidence type="ECO:0000313" key="9">
    <source>
        <dbReference type="EMBL" id="KUG14190.1"/>
    </source>
</evidence>
<dbReference type="InterPro" id="IPR035965">
    <property type="entry name" value="PAS-like_dom_sf"/>
</dbReference>
<evidence type="ECO:0000256" key="2">
    <source>
        <dbReference type="ARBA" id="ARBA00012438"/>
    </source>
</evidence>
<dbReference type="InterPro" id="IPR013767">
    <property type="entry name" value="PAS_fold"/>
</dbReference>
<dbReference type="NCBIfam" id="TIGR00229">
    <property type="entry name" value="sensory_box"/>
    <property type="match status" value="3"/>
</dbReference>
<gene>
    <name evidence="9" type="ORF">ASZ90_016173</name>
</gene>
<dbReference type="Pfam" id="PF08447">
    <property type="entry name" value="PAS_3"/>
    <property type="match status" value="2"/>
</dbReference>
<dbReference type="SMART" id="SM00091">
    <property type="entry name" value="PAS"/>
    <property type="match status" value="3"/>
</dbReference>
<dbReference type="EC" id="2.7.13.3" evidence="2"/>
<evidence type="ECO:0000259" key="8">
    <source>
        <dbReference type="PROSITE" id="PS50113"/>
    </source>
</evidence>
<protein>
    <recommendedName>
        <fullName evidence="2">histidine kinase</fullName>
        <ecNumber evidence="2">2.7.13.3</ecNumber>
    </recommendedName>
</protein>
<dbReference type="InterPro" id="IPR013655">
    <property type="entry name" value="PAS_fold_3"/>
</dbReference>
<dbReference type="Pfam" id="PF00989">
    <property type="entry name" value="PAS"/>
    <property type="match status" value="1"/>
</dbReference>
<dbReference type="InterPro" id="IPR052162">
    <property type="entry name" value="Sensor_kinase/Photoreceptor"/>
</dbReference>
<dbReference type="PANTHER" id="PTHR43304">
    <property type="entry name" value="PHYTOCHROME-LIKE PROTEIN CPH1"/>
    <property type="match status" value="1"/>
</dbReference>
<dbReference type="PROSITE" id="PS50112">
    <property type="entry name" value="PAS"/>
    <property type="match status" value="3"/>
</dbReference>
<dbReference type="CDD" id="cd00130">
    <property type="entry name" value="PAS"/>
    <property type="match status" value="3"/>
</dbReference>
<evidence type="ECO:0000256" key="5">
    <source>
        <dbReference type="ARBA" id="ARBA00022777"/>
    </source>
</evidence>
<comment type="catalytic activity">
    <reaction evidence="1">
        <text>ATP + protein L-histidine = ADP + protein N-phospho-L-histidine.</text>
        <dbReference type="EC" id="2.7.13.3"/>
    </reaction>
</comment>
<dbReference type="AlphaFoldDB" id="A0A0W8F0B7"/>
<comment type="caution">
    <text evidence="9">The sequence shown here is derived from an EMBL/GenBank/DDBJ whole genome shotgun (WGS) entry which is preliminary data.</text>
</comment>
<dbReference type="SUPFAM" id="SSF52172">
    <property type="entry name" value="CheY-like"/>
    <property type="match status" value="1"/>
</dbReference>
<dbReference type="CDD" id="cd00156">
    <property type="entry name" value="REC"/>
    <property type="match status" value="1"/>
</dbReference>